<comment type="caution">
    <text evidence="2">The sequence shown here is derived from an EMBL/GenBank/DDBJ whole genome shotgun (WGS) entry which is preliminary data.</text>
</comment>
<evidence type="ECO:0000313" key="3">
    <source>
        <dbReference type="Proteomes" id="UP000518752"/>
    </source>
</evidence>
<name>A0A8H5HVA7_9AGAR</name>
<feature type="domain" description="DUF4470" evidence="1">
    <location>
        <begin position="86"/>
        <end position="184"/>
    </location>
</feature>
<evidence type="ECO:0000259" key="1">
    <source>
        <dbReference type="Pfam" id="PF14737"/>
    </source>
</evidence>
<accession>A0A8H5HVA7</accession>
<dbReference type="OrthoDB" id="5282002at2759"/>
<dbReference type="InterPro" id="IPR027974">
    <property type="entry name" value="DUF4470"/>
</dbReference>
<dbReference type="EMBL" id="JAACJN010000017">
    <property type="protein sequence ID" value="KAF5389981.1"/>
    <property type="molecule type" value="Genomic_DNA"/>
</dbReference>
<proteinExistence type="predicted"/>
<evidence type="ECO:0000313" key="2">
    <source>
        <dbReference type="EMBL" id="KAF5389981.1"/>
    </source>
</evidence>
<reference evidence="2 3" key="1">
    <citation type="journal article" date="2020" name="ISME J.">
        <title>Uncovering the hidden diversity of litter-decomposition mechanisms in mushroom-forming fungi.</title>
        <authorList>
            <person name="Floudas D."/>
            <person name="Bentzer J."/>
            <person name="Ahren D."/>
            <person name="Johansson T."/>
            <person name="Persson P."/>
            <person name="Tunlid A."/>
        </authorList>
    </citation>
    <scope>NUCLEOTIDE SEQUENCE [LARGE SCALE GENOMIC DNA]</scope>
    <source>
        <strain evidence="2 3">CBS 406.79</strain>
    </source>
</reference>
<protein>
    <recommendedName>
        <fullName evidence="1">DUF4470 domain-containing protein</fullName>
    </recommendedName>
</protein>
<sequence length="284" mass="31847">MQSPHLIKCVAQIGSESSMEGKPYLLKVSSSSKAHWPSHKKDCKHPYNRSDWKPAWVTQNRSPAFMGNDDSPQSHFGSQMAPVYVWGNTPATDCLQLEHNEGMAQIIHRDLNLCCFAASGDIRNMIMTVNGLPKDYQGRCKIVLNDRSSPVTTRNIVILYALLRNGPTVERAADVAVHLMYSSALRPSELSEFQHCVQTVYGDILASSKSFVFDMNLPHNSRKKSLAVRGVETLSVKQPILDLIAESLPMLRATHSMTDAQKTMHNVLLSPERTDYRDRHLFAL</sequence>
<dbReference type="AlphaFoldDB" id="A0A8H5HVA7"/>
<dbReference type="Pfam" id="PF14737">
    <property type="entry name" value="DUF4470"/>
    <property type="match status" value="1"/>
</dbReference>
<organism evidence="2 3">
    <name type="scientific">Collybiopsis confluens</name>
    <dbReference type="NCBI Taxonomy" id="2823264"/>
    <lineage>
        <taxon>Eukaryota</taxon>
        <taxon>Fungi</taxon>
        <taxon>Dikarya</taxon>
        <taxon>Basidiomycota</taxon>
        <taxon>Agaricomycotina</taxon>
        <taxon>Agaricomycetes</taxon>
        <taxon>Agaricomycetidae</taxon>
        <taxon>Agaricales</taxon>
        <taxon>Marasmiineae</taxon>
        <taxon>Omphalotaceae</taxon>
        <taxon>Collybiopsis</taxon>
    </lineage>
</organism>
<gene>
    <name evidence="2" type="ORF">D9757_003747</name>
</gene>
<dbReference type="Proteomes" id="UP000518752">
    <property type="component" value="Unassembled WGS sequence"/>
</dbReference>
<keyword evidence="3" id="KW-1185">Reference proteome</keyword>